<dbReference type="EMBL" id="VSSQ01028211">
    <property type="protein sequence ID" value="MPM77830.1"/>
    <property type="molecule type" value="Genomic_DNA"/>
</dbReference>
<comment type="caution">
    <text evidence="1">The sequence shown here is derived from an EMBL/GenBank/DDBJ whole genome shotgun (WGS) entry which is preliminary data.</text>
</comment>
<protein>
    <submittedName>
        <fullName evidence="1">Uncharacterized protein</fullName>
    </submittedName>
</protein>
<dbReference type="AlphaFoldDB" id="A0A645CLE0"/>
<sequence length="60" mass="6835">MFGTENEVFFHDFCFQRVRLASSYHVQEIGSVGKGGIGGYRFLSIRYSIISSNNGRDYGY</sequence>
<organism evidence="1">
    <name type="scientific">bioreactor metagenome</name>
    <dbReference type="NCBI Taxonomy" id="1076179"/>
    <lineage>
        <taxon>unclassified sequences</taxon>
        <taxon>metagenomes</taxon>
        <taxon>ecological metagenomes</taxon>
    </lineage>
</organism>
<accession>A0A645CLE0</accession>
<name>A0A645CLE0_9ZZZZ</name>
<evidence type="ECO:0000313" key="1">
    <source>
        <dbReference type="EMBL" id="MPM77830.1"/>
    </source>
</evidence>
<reference evidence="1" key="1">
    <citation type="submission" date="2019-08" db="EMBL/GenBank/DDBJ databases">
        <authorList>
            <person name="Kucharzyk K."/>
            <person name="Murdoch R.W."/>
            <person name="Higgins S."/>
            <person name="Loffler F."/>
        </authorList>
    </citation>
    <scope>NUCLEOTIDE SEQUENCE</scope>
</reference>
<proteinExistence type="predicted"/>
<gene>
    <name evidence="1" type="ORF">SDC9_124838</name>
</gene>